<dbReference type="RefSeq" id="XP_033665877.1">
    <property type="nucleotide sequence ID" value="XM_033807438.1"/>
</dbReference>
<organism evidence="2 3">
    <name type="scientific">Zasmidium cellare ATCC 36951</name>
    <dbReference type="NCBI Taxonomy" id="1080233"/>
    <lineage>
        <taxon>Eukaryota</taxon>
        <taxon>Fungi</taxon>
        <taxon>Dikarya</taxon>
        <taxon>Ascomycota</taxon>
        <taxon>Pezizomycotina</taxon>
        <taxon>Dothideomycetes</taxon>
        <taxon>Dothideomycetidae</taxon>
        <taxon>Mycosphaerellales</taxon>
        <taxon>Mycosphaerellaceae</taxon>
        <taxon>Zasmidium</taxon>
    </lineage>
</organism>
<gene>
    <name evidence="2" type="ORF">M409DRAFT_24889</name>
</gene>
<dbReference type="GeneID" id="54560710"/>
<evidence type="ECO:0000313" key="3">
    <source>
        <dbReference type="Proteomes" id="UP000799537"/>
    </source>
</evidence>
<accession>A0A6A6CFQ5</accession>
<reference evidence="2" key="1">
    <citation type="journal article" date="2020" name="Stud. Mycol.">
        <title>101 Dothideomycetes genomes: a test case for predicting lifestyles and emergence of pathogens.</title>
        <authorList>
            <person name="Haridas S."/>
            <person name="Albert R."/>
            <person name="Binder M."/>
            <person name="Bloem J."/>
            <person name="Labutti K."/>
            <person name="Salamov A."/>
            <person name="Andreopoulos B."/>
            <person name="Baker S."/>
            <person name="Barry K."/>
            <person name="Bills G."/>
            <person name="Bluhm B."/>
            <person name="Cannon C."/>
            <person name="Castanera R."/>
            <person name="Culley D."/>
            <person name="Daum C."/>
            <person name="Ezra D."/>
            <person name="Gonzalez J."/>
            <person name="Henrissat B."/>
            <person name="Kuo A."/>
            <person name="Liang C."/>
            <person name="Lipzen A."/>
            <person name="Lutzoni F."/>
            <person name="Magnuson J."/>
            <person name="Mondo S."/>
            <person name="Nolan M."/>
            <person name="Ohm R."/>
            <person name="Pangilinan J."/>
            <person name="Park H.-J."/>
            <person name="Ramirez L."/>
            <person name="Alfaro M."/>
            <person name="Sun H."/>
            <person name="Tritt A."/>
            <person name="Yoshinaga Y."/>
            <person name="Zwiers L.-H."/>
            <person name="Turgeon B."/>
            <person name="Goodwin S."/>
            <person name="Spatafora J."/>
            <person name="Crous P."/>
            <person name="Grigoriev I."/>
        </authorList>
    </citation>
    <scope>NUCLEOTIDE SEQUENCE</scope>
    <source>
        <strain evidence="2">ATCC 36951</strain>
    </source>
</reference>
<dbReference type="PANTHER" id="PTHR10039:SF5">
    <property type="entry name" value="NACHT DOMAIN-CONTAINING PROTEIN"/>
    <property type="match status" value="1"/>
</dbReference>
<dbReference type="EMBL" id="ML993602">
    <property type="protein sequence ID" value="KAF2164988.1"/>
    <property type="molecule type" value="Genomic_DNA"/>
</dbReference>
<protein>
    <recommendedName>
        <fullName evidence="4">NACHT domain-containing protein</fullName>
    </recommendedName>
</protein>
<dbReference type="PANTHER" id="PTHR10039">
    <property type="entry name" value="AMELOGENIN"/>
    <property type="match status" value="1"/>
</dbReference>
<keyword evidence="3" id="KW-1185">Reference proteome</keyword>
<feature type="compositionally biased region" description="Low complexity" evidence="1">
    <location>
        <begin position="404"/>
        <end position="421"/>
    </location>
</feature>
<evidence type="ECO:0000313" key="2">
    <source>
        <dbReference type="EMBL" id="KAF2164988.1"/>
    </source>
</evidence>
<dbReference type="Proteomes" id="UP000799537">
    <property type="component" value="Unassembled WGS sequence"/>
</dbReference>
<evidence type="ECO:0000256" key="1">
    <source>
        <dbReference type="SAM" id="MobiDB-lite"/>
    </source>
</evidence>
<proteinExistence type="predicted"/>
<name>A0A6A6CFQ5_ZASCE</name>
<dbReference type="OrthoDB" id="3650613at2759"/>
<feature type="region of interest" description="Disordered" evidence="1">
    <location>
        <begin position="404"/>
        <end position="434"/>
    </location>
</feature>
<evidence type="ECO:0008006" key="4">
    <source>
        <dbReference type="Google" id="ProtNLM"/>
    </source>
</evidence>
<dbReference type="AlphaFoldDB" id="A0A6A6CFQ5"/>
<sequence length="448" mass="51121">MNARFCFFIDGLNEYTDDHYELVQYLQLLVASKVVKLCVSSRPWNAFTSAFGNIEDRTLVLQTLTRSDMRDYMKGMLEGDPRFMKLAQADDRAHDLTTEIQKRAQGVFLWVFLVVRSLLRGLTEQDDIPMLQKRLRQLPTDLEHFFQLILDSIDSVYQECTARALLIVFESGQPLSMMAFWYLDTDLEKPDFALKLDIKPLPKESDDRYPMIVAARVNKWCRDLLEVVWTPTDDSGEDIVQLFKDTLVERAGPDFNASLAICRLYLALAKSVDPAHGDDDDSDDDDYEALQPFQRICDVIMRAAATYEIKCNETPFRLLEELRRVGQHYHQWGAPWSSDDDDSETSIENTDFLSLAKAHGLKLYLRRLVRLQQGIDDPGESGLQATAGAGSLLMPPARTHRISVSSRGSSVLRLPNAAAKDGATDDGTQKGEKRRSWRMKFKQLWCNT</sequence>